<sequence length="291" mass="31046">MLAAKTSSTVRFVRLPFIRGEDGRTMRSIVIIPTYNEWENIGPVVGRLRASVPDADVLIVDDGSPDGTGDLADALAATDANVQVLHRAGKSGLGAAYRAGMTWALDAGYDAIVEMDADGSHQPEQLPRLLAVLRRPPGEAPGPGSAGADLVLGSRWVPGGGVVNWPAHRRLLSRGGSVYSRIALGVPARDVTGGYRAFTADALRSVRLDDVESQGYCFQIDMLRRVHAAGLTVTEVPITFVEREHGASKMTGCIVAEAMLRVTGWGIAGLPRRFRRRTVTPAEVTETAPQA</sequence>
<evidence type="ECO:0000313" key="5">
    <source>
        <dbReference type="EMBL" id="AAT88206.1"/>
    </source>
</evidence>
<dbReference type="CAZy" id="GT2">
    <property type="family name" value="Glycosyltransferase Family 2"/>
</dbReference>
<evidence type="ECO:0000313" key="6">
    <source>
        <dbReference type="Proteomes" id="UP000001306"/>
    </source>
</evidence>
<accession>Q6AHD9</accession>
<dbReference type="EMBL" id="AE016822">
    <property type="protein sequence ID" value="AAT88206.1"/>
    <property type="molecule type" value="Genomic_DNA"/>
</dbReference>
<evidence type="ECO:0000256" key="2">
    <source>
        <dbReference type="ARBA" id="ARBA00022676"/>
    </source>
</evidence>
<name>Q6AHD9_LEIXX</name>
<dbReference type="AlphaFoldDB" id="Q6AHD9"/>
<feature type="domain" description="Glycosyltransferase 2-like" evidence="4">
    <location>
        <begin position="30"/>
        <end position="204"/>
    </location>
</feature>
<organism evidence="5 6">
    <name type="scientific">Leifsonia xyli subsp. xyli (strain CTCB07)</name>
    <dbReference type="NCBI Taxonomy" id="281090"/>
    <lineage>
        <taxon>Bacteria</taxon>
        <taxon>Bacillati</taxon>
        <taxon>Actinomycetota</taxon>
        <taxon>Actinomycetes</taxon>
        <taxon>Micrococcales</taxon>
        <taxon>Microbacteriaceae</taxon>
        <taxon>Leifsonia</taxon>
    </lineage>
</organism>
<dbReference type="Gene3D" id="3.90.550.10">
    <property type="entry name" value="Spore Coat Polysaccharide Biosynthesis Protein SpsA, Chain A"/>
    <property type="match status" value="1"/>
</dbReference>
<dbReference type="SUPFAM" id="SSF53448">
    <property type="entry name" value="Nucleotide-diphospho-sugar transferases"/>
    <property type="match status" value="1"/>
</dbReference>
<reference evidence="5 6" key="1">
    <citation type="journal article" date="2004" name="Mol. Plant Microbe Interact.">
        <title>The genome sequence of the Gram-positive sugarcane pathogen Leifsonia xyli subsp. xyli.</title>
        <authorList>
            <person name="Monteiro-Vitorello C.B."/>
            <person name="Camargo L.E.A."/>
            <person name="Van Sluys M.A."/>
            <person name="Kitajima J.P."/>
            <person name="Truffi D."/>
            <person name="do Amaral A.M."/>
            <person name="Harakava R."/>
            <person name="de Oliveira J.C.F."/>
            <person name="Wood D."/>
            <person name="de Oliveira M.C."/>
            <person name="Miyaki C.Y."/>
            <person name="Takita M.A."/>
            <person name="da Silva A.C.R."/>
            <person name="Furlan L.R."/>
            <person name="Carraro D.M."/>
            <person name="Camarotte G."/>
            <person name="Almeida N.F. Jr."/>
            <person name="Carrer H."/>
            <person name="Coutinho L.L."/>
            <person name="El-Dorry H.A."/>
            <person name="Ferro M.I.T."/>
            <person name="Gagliardi P.R."/>
            <person name="Giglioti E."/>
            <person name="Goldman M.H.S."/>
            <person name="Goldman G.H."/>
            <person name="Kimura E.T."/>
            <person name="Ferro E.S."/>
            <person name="Kuramae E.E."/>
            <person name="Lemos E.G.M."/>
            <person name="Lemos M.V.F."/>
            <person name="Mauro S.M.Z."/>
            <person name="Machado M.A."/>
            <person name="Marino C.L."/>
            <person name="Menck C.F."/>
            <person name="Nunes L.R."/>
            <person name="Oliveira R.C."/>
            <person name="Pereira G.G."/>
            <person name="Siqueira W."/>
            <person name="de Souza A.A."/>
            <person name="Tsai S.M."/>
            <person name="Zanca A.S."/>
            <person name="Simpson A.J.G."/>
            <person name="Brumbley S.M."/>
            <person name="Setubal J.C."/>
        </authorList>
    </citation>
    <scope>NUCLEOTIDE SEQUENCE [LARGE SCALE GENOMIC DNA]</scope>
    <source>
        <strain evidence="5 6">CTCB07</strain>
    </source>
</reference>
<dbReference type="GO" id="GO:0009247">
    <property type="term" value="P:glycolipid biosynthetic process"/>
    <property type="evidence" value="ECO:0007669"/>
    <property type="project" value="TreeGrafter"/>
</dbReference>
<proteinExistence type="inferred from homology"/>
<dbReference type="Proteomes" id="UP000001306">
    <property type="component" value="Chromosome"/>
</dbReference>
<dbReference type="InterPro" id="IPR029044">
    <property type="entry name" value="Nucleotide-diphossugar_trans"/>
</dbReference>
<dbReference type="Pfam" id="PF00535">
    <property type="entry name" value="Glycos_transf_2"/>
    <property type="match status" value="1"/>
</dbReference>
<dbReference type="PANTHER" id="PTHR43398">
    <property type="entry name" value="DOLICHOL-PHOSPHATE MANNOSYLTRANSFERASE SUBUNIT 1"/>
    <property type="match status" value="1"/>
</dbReference>
<dbReference type="FunFam" id="3.90.550.10:FF:000122">
    <property type="entry name" value="Dolichol-phosphate mannosyltransferase subunit 1"/>
    <property type="match status" value="1"/>
</dbReference>
<keyword evidence="2" id="KW-0328">Glycosyltransferase</keyword>
<keyword evidence="3 5" id="KW-0808">Transferase</keyword>
<evidence type="ECO:0000256" key="1">
    <source>
        <dbReference type="ARBA" id="ARBA00006739"/>
    </source>
</evidence>
<protein>
    <submittedName>
        <fullName evidence="5">Glycosyltransferase</fullName>
    </submittedName>
</protein>
<dbReference type="CDD" id="cd06442">
    <property type="entry name" value="DPM1_like"/>
    <property type="match status" value="1"/>
</dbReference>
<dbReference type="KEGG" id="lxx:Lxx01230"/>
<evidence type="ECO:0000259" key="4">
    <source>
        <dbReference type="Pfam" id="PF00535"/>
    </source>
</evidence>
<dbReference type="eggNOG" id="COG1216">
    <property type="taxonomic scope" value="Bacteria"/>
</dbReference>
<dbReference type="HOGENOM" id="CLU_033536_13_0_11"/>
<dbReference type="InterPro" id="IPR039528">
    <property type="entry name" value="DPM1-like"/>
</dbReference>
<dbReference type="STRING" id="281090.Lxx01230"/>
<comment type="similarity">
    <text evidence="1">Belongs to the glycosyltransferase 2 family.</text>
</comment>
<gene>
    <name evidence="5" type="ordered locus">Lxx01230</name>
</gene>
<keyword evidence="6" id="KW-1185">Reference proteome</keyword>
<dbReference type="PANTHER" id="PTHR43398:SF1">
    <property type="entry name" value="DOLICHOL-PHOSPHATE MANNOSYLTRANSFERASE SUBUNIT 1"/>
    <property type="match status" value="1"/>
</dbReference>
<evidence type="ECO:0000256" key="3">
    <source>
        <dbReference type="ARBA" id="ARBA00022679"/>
    </source>
</evidence>
<dbReference type="InterPro" id="IPR001173">
    <property type="entry name" value="Glyco_trans_2-like"/>
</dbReference>
<dbReference type="GO" id="GO:0016020">
    <property type="term" value="C:membrane"/>
    <property type="evidence" value="ECO:0007669"/>
    <property type="project" value="GOC"/>
</dbReference>
<dbReference type="GO" id="GO:0004582">
    <property type="term" value="F:dolichyl-phosphate beta-D-mannosyltransferase activity"/>
    <property type="evidence" value="ECO:0007669"/>
    <property type="project" value="InterPro"/>
</dbReference>